<dbReference type="AlphaFoldDB" id="A0AAD9U2G1"/>
<sequence length="138" mass="16178">MKGNPFKKIVGGHIEFEVGQTHDNVLFKGIVERLCHSRGFNLKKKTKNDNNGLTYECKDEGWPWRLYASNILNNVTMQVKTYNKNHECHKVYRSEEARSKWISSKFETIVKHNPDIKCGVIADLLRHRFNITIYAQRL</sequence>
<organism evidence="1 2">
    <name type="scientific">Dipteronia dyeriana</name>
    <dbReference type="NCBI Taxonomy" id="168575"/>
    <lineage>
        <taxon>Eukaryota</taxon>
        <taxon>Viridiplantae</taxon>
        <taxon>Streptophyta</taxon>
        <taxon>Embryophyta</taxon>
        <taxon>Tracheophyta</taxon>
        <taxon>Spermatophyta</taxon>
        <taxon>Magnoliopsida</taxon>
        <taxon>eudicotyledons</taxon>
        <taxon>Gunneridae</taxon>
        <taxon>Pentapetalae</taxon>
        <taxon>rosids</taxon>
        <taxon>malvids</taxon>
        <taxon>Sapindales</taxon>
        <taxon>Sapindaceae</taxon>
        <taxon>Hippocastanoideae</taxon>
        <taxon>Acereae</taxon>
        <taxon>Dipteronia</taxon>
    </lineage>
</organism>
<keyword evidence="2" id="KW-1185">Reference proteome</keyword>
<gene>
    <name evidence="1" type="ORF">Ddye_021463</name>
</gene>
<evidence type="ECO:0008006" key="3">
    <source>
        <dbReference type="Google" id="ProtNLM"/>
    </source>
</evidence>
<evidence type="ECO:0000313" key="1">
    <source>
        <dbReference type="EMBL" id="KAK2646268.1"/>
    </source>
</evidence>
<dbReference type="EMBL" id="JANJYI010000006">
    <property type="protein sequence ID" value="KAK2646268.1"/>
    <property type="molecule type" value="Genomic_DNA"/>
</dbReference>
<name>A0AAD9U2G1_9ROSI</name>
<dbReference type="Proteomes" id="UP001280121">
    <property type="component" value="Unassembled WGS sequence"/>
</dbReference>
<evidence type="ECO:0000313" key="2">
    <source>
        <dbReference type="Proteomes" id="UP001280121"/>
    </source>
</evidence>
<reference evidence="1" key="1">
    <citation type="journal article" date="2023" name="Plant J.">
        <title>Genome sequences and population genomics provide insights into the demographic history, inbreeding, and mutation load of two 'living fossil' tree species of Dipteronia.</title>
        <authorList>
            <person name="Feng Y."/>
            <person name="Comes H.P."/>
            <person name="Chen J."/>
            <person name="Zhu S."/>
            <person name="Lu R."/>
            <person name="Zhang X."/>
            <person name="Li P."/>
            <person name="Qiu J."/>
            <person name="Olsen K.M."/>
            <person name="Qiu Y."/>
        </authorList>
    </citation>
    <scope>NUCLEOTIDE SEQUENCE</scope>
    <source>
        <tissue evidence="1">Leaf</tissue>
    </source>
</reference>
<accession>A0AAD9U2G1</accession>
<proteinExistence type="predicted"/>
<comment type="caution">
    <text evidence="1">The sequence shown here is derived from an EMBL/GenBank/DDBJ whole genome shotgun (WGS) entry which is preliminary data.</text>
</comment>
<protein>
    <recommendedName>
        <fullName evidence="3">Transposase MuDR plant domain-containing protein</fullName>
    </recommendedName>
</protein>